<dbReference type="GO" id="GO:1905786">
    <property type="term" value="P:positive regulation of anaphase-promoting complex-dependent catabolic process"/>
    <property type="evidence" value="ECO:0007669"/>
    <property type="project" value="TreeGrafter"/>
</dbReference>
<evidence type="ECO:0000256" key="6">
    <source>
        <dbReference type="ARBA" id="ARBA00023306"/>
    </source>
</evidence>
<feature type="repeat" description="WD" evidence="7">
    <location>
        <begin position="234"/>
        <end position="266"/>
    </location>
</feature>
<proteinExistence type="inferred from homology"/>
<feature type="domain" description="CDC20/Fizzy WD40" evidence="9">
    <location>
        <begin position="105"/>
        <end position="396"/>
    </location>
</feature>
<comment type="caution">
    <text evidence="10">The sequence shown here is derived from an EMBL/GenBank/DDBJ whole genome shotgun (WGS) entry which is preliminary data.</text>
</comment>
<feature type="repeat" description="WD" evidence="7">
    <location>
        <begin position="365"/>
        <end position="398"/>
    </location>
</feature>
<name>A0A6G0XJM6_9STRA</name>
<keyword evidence="3" id="KW-0132">Cell division</keyword>
<keyword evidence="6" id="KW-0131">Cell cycle</keyword>
<dbReference type="InterPro" id="IPR015943">
    <property type="entry name" value="WD40/YVTN_repeat-like_dom_sf"/>
</dbReference>
<dbReference type="Pfam" id="PF24807">
    <property type="entry name" value="WD40_CDC20-Fz"/>
    <property type="match status" value="1"/>
</dbReference>
<dbReference type="VEuPathDB" id="FungiDB:AeMF1_003431"/>
<dbReference type="PROSITE" id="PS50294">
    <property type="entry name" value="WD_REPEATS_REGION"/>
    <property type="match status" value="2"/>
</dbReference>
<dbReference type="Gene3D" id="2.130.10.10">
    <property type="entry name" value="YVTN repeat-like/Quinoprotein amine dehydrogenase"/>
    <property type="match status" value="1"/>
</dbReference>
<sequence>MASVQRRCHTTTDRFIPSRAAMNVDLCQYMLSSSSSSYVPDSSFKMPSHRDLLFNTLVAHADDDSRLLRFRPRDRQPHPSMAPPPSTGRTTNRWKRRHVSPTRVLEAPDLRDDYYLNLLAWGPTLLAVALDKLVYLYNVDTGSVSALNTLTSGEEYVTSVTWLSDRSLAVGTSDAQIQIWDVATSTKVRMLQPHEDRIGALAWNAGQGVLSSGSKDAKIMLHDMKTPQGQVATLRGHSQEVCGLAWSPDGKTLASGGNDNRLSLWDGPMSHAPRTTLMQHSAAVKALAWCPWERHLLASGGGTADRCIKIWQSHSGVLQQSVQTGSQVCGLVWSPKGKELLSSHGFSQNQLCLWSYPRMTRLREFTGHSARVLHISLSPDGRSVVSAAADETLRFWNVFSSAKSPVQPRLGTQLTTLGSIR</sequence>
<keyword evidence="5" id="KW-0498">Mitosis</keyword>
<dbReference type="SMART" id="SM00320">
    <property type="entry name" value="WD40"/>
    <property type="match status" value="7"/>
</dbReference>
<evidence type="ECO:0000256" key="5">
    <source>
        <dbReference type="ARBA" id="ARBA00022776"/>
    </source>
</evidence>
<organism evidence="10 11">
    <name type="scientific">Aphanomyces euteiches</name>
    <dbReference type="NCBI Taxonomy" id="100861"/>
    <lineage>
        <taxon>Eukaryota</taxon>
        <taxon>Sar</taxon>
        <taxon>Stramenopiles</taxon>
        <taxon>Oomycota</taxon>
        <taxon>Saprolegniomycetes</taxon>
        <taxon>Saprolegniales</taxon>
        <taxon>Verrucalvaceae</taxon>
        <taxon>Aphanomyces</taxon>
    </lineage>
</organism>
<dbReference type="CDD" id="cd00200">
    <property type="entry name" value="WD40"/>
    <property type="match status" value="1"/>
</dbReference>
<dbReference type="InterPro" id="IPR056150">
    <property type="entry name" value="WD40_CDC20-Fz"/>
</dbReference>
<evidence type="ECO:0000313" key="10">
    <source>
        <dbReference type="EMBL" id="KAF0740502.1"/>
    </source>
</evidence>
<dbReference type="GO" id="GO:0010997">
    <property type="term" value="F:anaphase-promoting complex binding"/>
    <property type="evidence" value="ECO:0007669"/>
    <property type="project" value="InterPro"/>
</dbReference>
<dbReference type="GO" id="GO:1990757">
    <property type="term" value="F:ubiquitin ligase activator activity"/>
    <property type="evidence" value="ECO:0007669"/>
    <property type="project" value="TreeGrafter"/>
</dbReference>
<feature type="region of interest" description="Disordered" evidence="8">
    <location>
        <begin position="69"/>
        <end position="97"/>
    </location>
</feature>
<dbReference type="PRINTS" id="PR00320">
    <property type="entry name" value="GPROTEINBRPT"/>
</dbReference>
<keyword evidence="2 7" id="KW-0853">WD repeat</keyword>
<dbReference type="InterPro" id="IPR033010">
    <property type="entry name" value="Cdc20/Fizzy"/>
</dbReference>
<dbReference type="AlphaFoldDB" id="A0A6G0XJM6"/>
<dbReference type="Proteomes" id="UP000481153">
    <property type="component" value="Unassembled WGS sequence"/>
</dbReference>
<dbReference type="PANTHER" id="PTHR19918">
    <property type="entry name" value="CELL DIVISION CYCLE 20 CDC20 FIZZY -RELATED"/>
    <property type="match status" value="1"/>
</dbReference>
<evidence type="ECO:0000313" key="11">
    <source>
        <dbReference type="Proteomes" id="UP000481153"/>
    </source>
</evidence>
<dbReference type="GO" id="GO:0051301">
    <property type="term" value="P:cell division"/>
    <property type="evidence" value="ECO:0007669"/>
    <property type="project" value="UniProtKB-KW"/>
</dbReference>
<protein>
    <recommendedName>
        <fullName evidence="9">CDC20/Fizzy WD40 domain-containing protein</fullName>
    </recommendedName>
</protein>
<dbReference type="InterPro" id="IPR001680">
    <property type="entry name" value="WD40_rpt"/>
</dbReference>
<keyword evidence="4" id="KW-0677">Repeat</keyword>
<dbReference type="InterPro" id="IPR036322">
    <property type="entry name" value="WD40_repeat_dom_sf"/>
</dbReference>
<dbReference type="PROSITE" id="PS50082">
    <property type="entry name" value="WD_REPEATS_2"/>
    <property type="match status" value="3"/>
</dbReference>
<dbReference type="GO" id="GO:0031145">
    <property type="term" value="P:anaphase-promoting complex-dependent catabolic process"/>
    <property type="evidence" value="ECO:0007669"/>
    <property type="project" value="TreeGrafter"/>
</dbReference>
<dbReference type="InterPro" id="IPR019775">
    <property type="entry name" value="WD40_repeat_CS"/>
</dbReference>
<dbReference type="PROSITE" id="PS00678">
    <property type="entry name" value="WD_REPEATS_1"/>
    <property type="match status" value="1"/>
</dbReference>
<evidence type="ECO:0000256" key="3">
    <source>
        <dbReference type="ARBA" id="ARBA00022618"/>
    </source>
</evidence>
<comment type="similarity">
    <text evidence="1">Belongs to the WD repeat CDC20/Fizzy family.</text>
</comment>
<dbReference type="EMBL" id="VJMJ01000051">
    <property type="protein sequence ID" value="KAF0740502.1"/>
    <property type="molecule type" value="Genomic_DNA"/>
</dbReference>
<dbReference type="SUPFAM" id="SSF50978">
    <property type="entry name" value="WD40 repeat-like"/>
    <property type="match status" value="1"/>
</dbReference>
<evidence type="ECO:0000256" key="4">
    <source>
        <dbReference type="ARBA" id="ARBA00022737"/>
    </source>
</evidence>
<reference evidence="10 11" key="1">
    <citation type="submission" date="2019-07" db="EMBL/GenBank/DDBJ databases">
        <title>Genomics analysis of Aphanomyces spp. identifies a new class of oomycete effector associated with host adaptation.</title>
        <authorList>
            <person name="Gaulin E."/>
        </authorList>
    </citation>
    <scope>NUCLEOTIDE SEQUENCE [LARGE SCALE GENOMIC DNA]</scope>
    <source>
        <strain evidence="10 11">ATCC 201684</strain>
    </source>
</reference>
<accession>A0A6G0XJM6</accession>
<evidence type="ECO:0000256" key="2">
    <source>
        <dbReference type="ARBA" id="ARBA00022574"/>
    </source>
</evidence>
<evidence type="ECO:0000256" key="7">
    <source>
        <dbReference type="PROSITE-ProRule" id="PRU00221"/>
    </source>
</evidence>
<feature type="repeat" description="WD" evidence="7">
    <location>
        <begin position="150"/>
        <end position="190"/>
    </location>
</feature>
<dbReference type="GO" id="GO:0005680">
    <property type="term" value="C:anaphase-promoting complex"/>
    <property type="evidence" value="ECO:0007669"/>
    <property type="project" value="TreeGrafter"/>
</dbReference>
<dbReference type="InterPro" id="IPR020472">
    <property type="entry name" value="WD40_PAC1"/>
</dbReference>
<keyword evidence="11" id="KW-1185">Reference proteome</keyword>
<gene>
    <name evidence="10" type="ORF">Ae201684_004049</name>
</gene>
<dbReference type="PANTHER" id="PTHR19918:SF8">
    <property type="entry name" value="FI02843P"/>
    <property type="match status" value="1"/>
</dbReference>
<evidence type="ECO:0000256" key="8">
    <source>
        <dbReference type="SAM" id="MobiDB-lite"/>
    </source>
</evidence>
<evidence type="ECO:0000256" key="1">
    <source>
        <dbReference type="ARBA" id="ARBA00006445"/>
    </source>
</evidence>
<evidence type="ECO:0000259" key="9">
    <source>
        <dbReference type="Pfam" id="PF24807"/>
    </source>
</evidence>